<name>A0ABN1BGW4_9BACI</name>
<dbReference type="EMBL" id="BAAADO010000005">
    <property type="protein sequence ID" value="GAA0497744.1"/>
    <property type="molecule type" value="Genomic_DNA"/>
</dbReference>
<keyword evidence="1" id="KW-1133">Transmembrane helix</keyword>
<evidence type="ECO:0000313" key="3">
    <source>
        <dbReference type="Proteomes" id="UP001500880"/>
    </source>
</evidence>
<keyword evidence="1" id="KW-0472">Membrane</keyword>
<evidence type="ECO:0000256" key="1">
    <source>
        <dbReference type="SAM" id="Phobius"/>
    </source>
</evidence>
<feature type="transmembrane region" description="Helical" evidence="1">
    <location>
        <begin position="38"/>
        <end position="60"/>
    </location>
</feature>
<reference evidence="2 3" key="1">
    <citation type="journal article" date="2019" name="Int. J. Syst. Evol. Microbiol.">
        <title>The Global Catalogue of Microorganisms (GCM) 10K type strain sequencing project: providing services to taxonomists for standard genome sequencing and annotation.</title>
        <authorList>
            <consortium name="The Broad Institute Genomics Platform"/>
            <consortium name="The Broad Institute Genome Sequencing Center for Infectious Disease"/>
            <person name="Wu L."/>
            <person name="Ma J."/>
        </authorList>
    </citation>
    <scope>NUCLEOTIDE SEQUENCE [LARGE SCALE GENOMIC DNA]</scope>
    <source>
        <strain evidence="2 3">JCM 12389</strain>
    </source>
</reference>
<proteinExistence type="predicted"/>
<keyword evidence="3" id="KW-1185">Reference proteome</keyword>
<dbReference type="RefSeq" id="WP_343841818.1">
    <property type="nucleotide sequence ID" value="NZ_BAAADO010000005.1"/>
</dbReference>
<accession>A0ABN1BGW4</accession>
<feature type="transmembrane region" description="Helical" evidence="1">
    <location>
        <begin position="7"/>
        <end position="26"/>
    </location>
</feature>
<gene>
    <name evidence="2" type="ORF">GCM10008986_25940</name>
</gene>
<sequence>MSEFVKTMLVWIIIFPILTTTLSIVIDYFRGLSIEVISYLPNLLGFAIGGVLIGFLRYYLQQKSKEEK</sequence>
<organism evidence="2 3">
    <name type="scientific">Salinibacillus aidingensis</name>
    <dbReference type="NCBI Taxonomy" id="237684"/>
    <lineage>
        <taxon>Bacteria</taxon>
        <taxon>Bacillati</taxon>
        <taxon>Bacillota</taxon>
        <taxon>Bacilli</taxon>
        <taxon>Bacillales</taxon>
        <taxon>Bacillaceae</taxon>
        <taxon>Salinibacillus</taxon>
    </lineage>
</organism>
<keyword evidence="1" id="KW-0812">Transmembrane</keyword>
<evidence type="ECO:0000313" key="2">
    <source>
        <dbReference type="EMBL" id="GAA0497744.1"/>
    </source>
</evidence>
<comment type="caution">
    <text evidence="2">The sequence shown here is derived from an EMBL/GenBank/DDBJ whole genome shotgun (WGS) entry which is preliminary data.</text>
</comment>
<protein>
    <submittedName>
        <fullName evidence="2">Uncharacterized protein</fullName>
    </submittedName>
</protein>
<dbReference type="Proteomes" id="UP001500880">
    <property type="component" value="Unassembled WGS sequence"/>
</dbReference>